<evidence type="ECO:0008006" key="3">
    <source>
        <dbReference type="Google" id="ProtNLM"/>
    </source>
</evidence>
<organism evidence="1 2">
    <name type="scientific">Psychroserpens ponticola</name>
    <dbReference type="NCBI Taxonomy" id="2932268"/>
    <lineage>
        <taxon>Bacteria</taxon>
        <taxon>Pseudomonadati</taxon>
        <taxon>Bacteroidota</taxon>
        <taxon>Flavobacteriia</taxon>
        <taxon>Flavobacteriales</taxon>
        <taxon>Flavobacteriaceae</taxon>
        <taxon>Psychroserpens</taxon>
    </lineage>
</organism>
<name>A0ABY7S207_9FLAO</name>
<accession>A0ABY7S207</accession>
<proteinExistence type="predicted"/>
<keyword evidence="2" id="KW-1185">Reference proteome</keyword>
<protein>
    <recommendedName>
        <fullName evidence="3">Cytochrome C oxidase Cbb3</fullName>
    </recommendedName>
</protein>
<evidence type="ECO:0000313" key="1">
    <source>
        <dbReference type="EMBL" id="WCO01950.1"/>
    </source>
</evidence>
<dbReference type="RefSeq" id="WP_249996354.1">
    <property type="nucleotide sequence ID" value="NZ_CP116221.1"/>
</dbReference>
<reference evidence="1 2" key="1">
    <citation type="submission" date="2023-01" db="EMBL/GenBank/DDBJ databases">
        <title>Psychroserpens ponticola sp. nov., isolated from seawater.</title>
        <authorList>
            <person name="Kristyanto S."/>
            <person name="Jung J."/>
            <person name="Kim J.M."/>
            <person name="Jeon C.O."/>
        </authorList>
    </citation>
    <scope>NUCLEOTIDE SEQUENCE [LARGE SCALE GENOMIC DNA]</scope>
    <source>
        <strain evidence="1 2">MSW6</strain>
    </source>
</reference>
<gene>
    <name evidence="1" type="ORF">MUN68_000320</name>
</gene>
<dbReference type="EMBL" id="CP116221">
    <property type="protein sequence ID" value="WCO01950.1"/>
    <property type="molecule type" value="Genomic_DNA"/>
</dbReference>
<dbReference type="Proteomes" id="UP001202717">
    <property type="component" value="Chromosome"/>
</dbReference>
<sequence>MRKNIQFVVVIFFVTIAFLVMLNDITNNKNPKYQNSVELYEVTNQSDLAATDLEDEE</sequence>
<evidence type="ECO:0000313" key="2">
    <source>
        <dbReference type="Proteomes" id="UP001202717"/>
    </source>
</evidence>